<keyword evidence="6" id="KW-0547">Nucleotide-binding</keyword>
<keyword evidence="3" id="KW-0597">Phosphoprotein</keyword>
<evidence type="ECO:0000256" key="2">
    <source>
        <dbReference type="ARBA" id="ARBA00022475"/>
    </source>
</evidence>
<dbReference type="Gene3D" id="3.30.450.20">
    <property type="entry name" value="PAS domain"/>
    <property type="match status" value="2"/>
</dbReference>
<keyword evidence="16" id="KW-1185">Reference proteome</keyword>
<evidence type="ECO:0000256" key="5">
    <source>
        <dbReference type="ARBA" id="ARBA00022692"/>
    </source>
</evidence>
<feature type="transmembrane region" description="Helical" evidence="12">
    <location>
        <begin position="177"/>
        <end position="197"/>
    </location>
</feature>
<dbReference type="EMBL" id="JAPDSH010000003">
    <property type="protein sequence ID" value="MDF0479846.1"/>
    <property type="molecule type" value="Genomic_DNA"/>
</dbReference>
<evidence type="ECO:0000256" key="7">
    <source>
        <dbReference type="ARBA" id="ARBA00022777"/>
    </source>
</evidence>
<keyword evidence="5 12" id="KW-0812">Transmembrane</keyword>
<dbReference type="Pfam" id="PF14689">
    <property type="entry name" value="SPOB_a"/>
    <property type="match status" value="1"/>
</dbReference>
<evidence type="ECO:0000256" key="1">
    <source>
        <dbReference type="ARBA" id="ARBA00004651"/>
    </source>
</evidence>
<keyword evidence="11 12" id="KW-0472">Membrane</keyword>
<dbReference type="SUPFAM" id="SSF103190">
    <property type="entry name" value="Sensory domain-like"/>
    <property type="match status" value="1"/>
</dbReference>
<evidence type="ECO:0000256" key="6">
    <source>
        <dbReference type="ARBA" id="ARBA00022741"/>
    </source>
</evidence>
<feature type="transmembrane region" description="Helical" evidence="12">
    <location>
        <begin position="12"/>
        <end position="31"/>
    </location>
</feature>
<keyword evidence="10" id="KW-0902">Two-component regulatory system</keyword>
<dbReference type="Proteomes" id="UP001147148">
    <property type="component" value="Unassembled WGS sequence"/>
</dbReference>
<evidence type="ECO:0000256" key="11">
    <source>
        <dbReference type="ARBA" id="ARBA00023136"/>
    </source>
</evidence>
<protein>
    <submittedName>
        <fullName evidence="15">Spo0B domain-containing protein</fullName>
    </submittedName>
</protein>
<dbReference type="Gene3D" id="1.10.287.130">
    <property type="match status" value="1"/>
</dbReference>
<evidence type="ECO:0000256" key="8">
    <source>
        <dbReference type="ARBA" id="ARBA00022840"/>
    </source>
</evidence>
<evidence type="ECO:0000259" key="14">
    <source>
        <dbReference type="Pfam" id="PF17203"/>
    </source>
</evidence>
<gene>
    <name evidence="15" type="ORF">OL233_06030</name>
</gene>
<sequence length="517" mass="59333">MKLKQLNLWLRLTFLVFVALMLTLSFSYFQINKQLIHNSREKQEQDLLKIGHLLSKNPIIVNSLEEQTSNASLLETTHHAEEAFNLDFVVVMTMDKIRLSHPDHEKIYKQFQGGDEKKAIKYGVESVSTASGTLGESLRGFVPVFNNHKKEIGVISIGLTTNKLSEHLNKMRKSFSISLFISLAVSIIASIFTAYTIKKQMHDLEPNEIAVLLEERNAMFENVHDSIIVTDSNNKITLANNSGKLLLKKLAHTDSPYFHTIDSLIPNLQSHTQIPDYRSNSDELLHQNGVDYLISTAPIVVRKKNVGKIFIIRDMTELISLHDQLQNTTTYATSLQAQSHDFLNKLHVIYGLTDLKAYDQLTKYLEKILEPEQEFSSRMVYLVKNPLIAGFLIGERSRFVEKQLPFMVEIYPDIPATTIQDSVQIWISMIKYIHSHILKINGSADTQVRVGYLQYHLETSYSFLIDGLETEKLKKQLNSNYLKNALLQSNSTIHYEKRSEWFILNIKTPYETTKENK</sequence>
<dbReference type="Pfam" id="PF17203">
    <property type="entry name" value="sCache_3_2"/>
    <property type="match status" value="1"/>
</dbReference>
<dbReference type="InterPro" id="IPR039506">
    <property type="entry name" value="SPOB_a"/>
</dbReference>
<keyword evidence="4" id="KW-0808">Transferase</keyword>
<keyword evidence="8" id="KW-0067">ATP-binding</keyword>
<feature type="domain" description="SpoOB alpha-helical" evidence="13">
    <location>
        <begin position="324"/>
        <end position="370"/>
    </location>
</feature>
<reference evidence="15" key="1">
    <citation type="submission" date="2022-10" db="EMBL/GenBank/DDBJ databases">
        <title>Vagococcus sp. isolated from poultry meat.</title>
        <authorList>
            <person name="Johansson P."/>
            <person name="Bjorkroth J."/>
        </authorList>
    </citation>
    <scope>NUCLEOTIDE SEQUENCE</scope>
    <source>
        <strain evidence="15">PNs007</strain>
    </source>
</reference>
<evidence type="ECO:0000259" key="13">
    <source>
        <dbReference type="Pfam" id="PF14689"/>
    </source>
</evidence>
<evidence type="ECO:0000256" key="9">
    <source>
        <dbReference type="ARBA" id="ARBA00022989"/>
    </source>
</evidence>
<evidence type="ECO:0000256" key="10">
    <source>
        <dbReference type="ARBA" id="ARBA00023012"/>
    </source>
</evidence>
<name>A0ABT5X1T7_9ENTE</name>
<keyword evidence="7" id="KW-0418">Kinase</keyword>
<comment type="subcellular location">
    <subcellularLocation>
        <location evidence="1">Cell membrane</location>
        <topology evidence="1">Multi-pass membrane protein</topology>
    </subcellularLocation>
</comment>
<dbReference type="RefSeq" id="WP_275471431.1">
    <property type="nucleotide sequence ID" value="NZ_JAPDSH010000003.1"/>
</dbReference>
<evidence type="ECO:0000256" key="4">
    <source>
        <dbReference type="ARBA" id="ARBA00022679"/>
    </source>
</evidence>
<keyword evidence="9 12" id="KW-1133">Transmembrane helix</keyword>
<dbReference type="InterPro" id="IPR033463">
    <property type="entry name" value="sCache_3"/>
</dbReference>
<evidence type="ECO:0000313" key="16">
    <source>
        <dbReference type="Proteomes" id="UP001147148"/>
    </source>
</evidence>
<dbReference type="SUPFAM" id="SSF55890">
    <property type="entry name" value="Sporulation response regulatory protein Spo0B"/>
    <property type="match status" value="1"/>
</dbReference>
<evidence type="ECO:0000256" key="3">
    <source>
        <dbReference type="ARBA" id="ARBA00022553"/>
    </source>
</evidence>
<proteinExistence type="predicted"/>
<evidence type="ECO:0000313" key="15">
    <source>
        <dbReference type="EMBL" id="MDF0479846.1"/>
    </source>
</evidence>
<accession>A0ABT5X1T7</accession>
<keyword evidence="2" id="KW-1003">Cell membrane</keyword>
<dbReference type="InterPro" id="IPR029151">
    <property type="entry name" value="Sensor-like_sf"/>
</dbReference>
<comment type="caution">
    <text evidence="15">The sequence shown here is derived from an EMBL/GenBank/DDBJ whole genome shotgun (WGS) entry which is preliminary data.</text>
</comment>
<dbReference type="InterPro" id="IPR016120">
    <property type="entry name" value="Sig_transdc_His_kin_SpoOB"/>
</dbReference>
<feature type="domain" description="Single cache" evidence="14">
    <location>
        <begin position="40"/>
        <end position="172"/>
    </location>
</feature>
<organism evidence="15 16">
    <name type="scientific">Vagococcus proximus</name>
    <dbReference type="NCBI Taxonomy" id="2991417"/>
    <lineage>
        <taxon>Bacteria</taxon>
        <taxon>Bacillati</taxon>
        <taxon>Bacillota</taxon>
        <taxon>Bacilli</taxon>
        <taxon>Lactobacillales</taxon>
        <taxon>Enterococcaceae</taxon>
        <taxon>Vagococcus</taxon>
    </lineage>
</organism>
<evidence type="ECO:0000256" key="12">
    <source>
        <dbReference type="SAM" id="Phobius"/>
    </source>
</evidence>